<dbReference type="OrthoDB" id="1683648at2"/>
<dbReference type="InterPro" id="IPR012610">
    <property type="entry name" value="SASP_SspH"/>
</dbReference>
<evidence type="ECO:0000313" key="4">
    <source>
        <dbReference type="EMBL" id="MZP30672.1"/>
    </source>
</evidence>
<protein>
    <submittedName>
        <fullName evidence="4">H-type small acid-soluble spore protein</fullName>
    </submittedName>
</protein>
<dbReference type="GO" id="GO:0030436">
    <property type="term" value="P:asexual sporulation"/>
    <property type="evidence" value="ECO:0007669"/>
    <property type="project" value="InterPro"/>
</dbReference>
<comment type="caution">
    <text evidence="4">The sequence shown here is derived from an EMBL/GenBank/DDBJ whole genome shotgun (WGS) entry which is preliminary data.</text>
</comment>
<dbReference type="EMBL" id="WXEY01000017">
    <property type="protein sequence ID" value="MZP30672.1"/>
    <property type="molecule type" value="Genomic_DNA"/>
</dbReference>
<evidence type="ECO:0000256" key="3">
    <source>
        <dbReference type="ARBA" id="ARBA00022969"/>
    </source>
</evidence>
<dbReference type="GO" id="GO:0030435">
    <property type="term" value="P:sporulation resulting in formation of a cellular spore"/>
    <property type="evidence" value="ECO:0007669"/>
    <property type="project" value="UniProtKB-KW"/>
</dbReference>
<dbReference type="Pfam" id="PF08141">
    <property type="entry name" value="SspH"/>
    <property type="match status" value="1"/>
</dbReference>
<dbReference type="Proteomes" id="UP000463470">
    <property type="component" value="Unassembled WGS sequence"/>
</dbReference>
<sequence length="59" mass="6710">MQPKRAEEILNSPSTIEVLYQHSPVWIEKIDQHNGIAQVKLLGPGNQIEVPIADLQERH</sequence>
<organism evidence="4 5">
    <name type="scientific">Heliomicrobium undosum</name>
    <dbReference type="NCBI Taxonomy" id="121734"/>
    <lineage>
        <taxon>Bacteria</taxon>
        <taxon>Bacillati</taxon>
        <taxon>Bacillota</taxon>
        <taxon>Clostridia</taxon>
        <taxon>Eubacteriales</taxon>
        <taxon>Heliobacteriaceae</taxon>
        <taxon>Heliomicrobium</taxon>
    </lineage>
</organism>
<accession>A0A845L278</accession>
<dbReference type="GO" id="GO:0042601">
    <property type="term" value="C:endospore-forming forespore"/>
    <property type="evidence" value="ECO:0007669"/>
    <property type="project" value="InterPro"/>
</dbReference>
<comment type="similarity">
    <text evidence="2">Belongs to the SspH family.</text>
</comment>
<keyword evidence="3" id="KW-0749">Sporulation</keyword>
<dbReference type="AlphaFoldDB" id="A0A845L278"/>
<dbReference type="NCBIfam" id="TIGR02861">
    <property type="entry name" value="SASP_H"/>
    <property type="match status" value="1"/>
</dbReference>
<name>A0A845L278_9FIRM</name>
<reference evidence="4 5" key="1">
    <citation type="submission" date="2020-01" db="EMBL/GenBank/DDBJ databases">
        <title>Whole-genome sequence of Heliobacterium undosum DSM 13378.</title>
        <authorList>
            <person name="Kyndt J.A."/>
            <person name="Meyer T.E."/>
        </authorList>
    </citation>
    <scope>NUCLEOTIDE SEQUENCE [LARGE SCALE GENOMIC DNA]</scope>
    <source>
        <strain evidence="4 5">DSM 13378</strain>
    </source>
</reference>
<dbReference type="RefSeq" id="WP_161259199.1">
    <property type="nucleotide sequence ID" value="NZ_WXEY01000017.1"/>
</dbReference>
<evidence type="ECO:0000256" key="2">
    <source>
        <dbReference type="ARBA" id="ARBA00006573"/>
    </source>
</evidence>
<dbReference type="HAMAP" id="MF_00667">
    <property type="entry name" value="SspH"/>
    <property type="match status" value="1"/>
</dbReference>
<evidence type="ECO:0000313" key="5">
    <source>
        <dbReference type="Proteomes" id="UP000463470"/>
    </source>
</evidence>
<comment type="subcellular location">
    <subcellularLocation>
        <location evidence="1">Spore core</location>
    </subcellularLocation>
</comment>
<keyword evidence="5" id="KW-1185">Reference proteome</keyword>
<gene>
    <name evidence="4" type="ORF">GTO91_13215</name>
</gene>
<proteinExistence type="inferred from homology"/>
<evidence type="ECO:0000256" key="1">
    <source>
        <dbReference type="ARBA" id="ARBA00004288"/>
    </source>
</evidence>